<accession>A0A9E5MK98</accession>
<dbReference type="InterPro" id="IPR018929">
    <property type="entry name" value="DUF2510"/>
</dbReference>
<proteinExistence type="predicted"/>
<dbReference type="RefSeq" id="WP_152583084.1">
    <property type="nucleotide sequence ID" value="NZ_JAVJPO010000026.1"/>
</dbReference>
<sequence>MTEGSTLPVAGWYDDPEIALRLRWWDGARWTQHTRPKPIAHGEPASPGAAVAHGHASATAAAVADVAVTGVDTTTDANGAAVAAPVGEEPYSYSVPYSATPTSAPSSASTGDAGPRTQLGTFGMRSVTRSDLWNTAAQSMEYTPERTTTLAAWMLAATPLVAFLAQLAVTVLTGIESTPWFWVLAASLLPIMWIIVWVRRDREKLHEWGHLERASGWWALLGNVGYLAARGIVVQRQAGRGWWPLIVTLLLTAGLVSLGIFTPALFLVFMTPIQ</sequence>
<dbReference type="OrthoDB" id="5244233at2"/>
<keyword evidence="2" id="KW-1133">Transmembrane helix</keyword>
<reference evidence="4 5" key="2">
    <citation type="submission" date="2020-03" db="EMBL/GenBank/DDBJ databases">
        <title>Chryseoglobus sp. isolated from a deep-sea seamount.</title>
        <authorList>
            <person name="Zhang D.-C."/>
        </authorList>
    </citation>
    <scope>NUCLEOTIDE SEQUENCE [LARGE SCALE GENOMIC DNA]</scope>
    <source>
        <strain evidence="4 5">KN1116</strain>
    </source>
</reference>
<dbReference type="Proteomes" id="UP000818266">
    <property type="component" value="Unassembled WGS sequence"/>
</dbReference>
<dbReference type="Pfam" id="PF10708">
    <property type="entry name" value="DUF2510"/>
    <property type="match status" value="1"/>
</dbReference>
<name>A0A9E5MK98_9MICO</name>
<evidence type="ECO:0000313" key="5">
    <source>
        <dbReference type="Proteomes" id="UP000818266"/>
    </source>
</evidence>
<gene>
    <name evidence="4" type="ORF">FK219_003715</name>
</gene>
<keyword evidence="2" id="KW-0472">Membrane</keyword>
<organism evidence="4 5">
    <name type="scientific">Microcella pacifica</name>
    <dbReference type="NCBI Taxonomy" id="2591847"/>
    <lineage>
        <taxon>Bacteria</taxon>
        <taxon>Bacillati</taxon>
        <taxon>Actinomycetota</taxon>
        <taxon>Actinomycetes</taxon>
        <taxon>Micrococcales</taxon>
        <taxon>Microbacteriaceae</taxon>
        <taxon>Microcella</taxon>
    </lineage>
</organism>
<evidence type="ECO:0000313" key="4">
    <source>
        <dbReference type="EMBL" id="NHF62356.1"/>
    </source>
</evidence>
<keyword evidence="5" id="KW-1185">Reference proteome</keyword>
<dbReference type="AlphaFoldDB" id="A0A9E5MK98"/>
<keyword evidence="2" id="KW-0812">Transmembrane</keyword>
<dbReference type="EMBL" id="VIKT02000004">
    <property type="protein sequence ID" value="NHF62356.1"/>
    <property type="molecule type" value="Genomic_DNA"/>
</dbReference>
<feature type="domain" description="DUF2510" evidence="3">
    <location>
        <begin position="10"/>
        <end position="38"/>
    </location>
</feature>
<feature type="transmembrane region" description="Helical" evidence="2">
    <location>
        <begin position="150"/>
        <end position="173"/>
    </location>
</feature>
<evidence type="ECO:0000256" key="2">
    <source>
        <dbReference type="SAM" id="Phobius"/>
    </source>
</evidence>
<reference evidence="4 5" key="1">
    <citation type="submission" date="2019-06" db="EMBL/GenBank/DDBJ databases">
        <authorList>
            <person name="De-Chao Zhang Q."/>
        </authorList>
    </citation>
    <scope>NUCLEOTIDE SEQUENCE [LARGE SCALE GENOMIC DNA]</scope>
    <source>
        <strain evidence="4 5">KN1116</strain>
    </source>
</reference>
<comment type="caution">
    <text evidence="4">The sequence shown here is derived from an EMBL/GenBank/DDBJ whole genome shotgun (WGS) entry which is preliminary data.</text>
</comment>
<evidence type="ECO:0000259" key="3">
    <source>
        <dbReference type="Pfam" id="PF10708"/>
    </source>
</evidence>
<feature type="transmembrane region" description="Helical" evidence="2">
    <location>
        <begin position="179"/>
        <end position="198"/>
    </location>
</feature>
<feature type="transmembrane region" description="Helical" evidence="2">
    <location>
        <begin position="210"/>
        <end position="229"/>
    </location>
</feature>
<protein>
    <submittedName>
        <fullName evidence="4">DUF2510 domain-containing protein</fullName>
    </submittedName>
</protein>
<feature type="transmembrane region" description="Helical" evidence="2">
    <location>
        <begin position="241"/>
        <end position="269"/>
    </location>
</feature>
<evidence type="ECO:0000256" key="1">
    <source>
        <dbReference type="SAM" id="MobiDB-lite"/>
    </source>
</evidence>
<feature type="region of interest" description="Disordered" evidence="1">
    <location>
        <begin position="102"/>
        <end position="121"/>
    </location>
</feature>